<dbReference type="Proteomes" id="UP000252733">
    <property type="component" value="Unassembled WGS sequence"/>
</dbReference>
<sequence length="294" mass="34211">MFDLNKHYNPNRRIEPKVPRNWKKKYVDLCISELPGPAAVNRDDIEPGAICAFEYANDNFIVKDVSDTRKMDLYWAWGFVGAFIFVLSIPLVGGRKFDSAFILISSFIGLFTILPALWFFYKAYFIKKERKLIFDRQRGLVQVPGSLNEPAQLMRFEDLHVVVALATRFQGGVYLRLFKNKTLADKLEGGVLFSFAYGTYLQSWSYFVWYMDRNRPLPPGDALDPYRQRDYERRRAEGFPPPLYPSAFETPEHFTKEFQLLNERNKMTPGRFNISLNDEQGIEVAPVKSGYYNT</sequence>
<feature type="transmembrane region" description="Helical" evidence="1">
    <location>
        <begin position="73"/>
        <end position="93"/>
    </location>
</feature>
<accession>A0A2T0WTI9</accession>
<reference evidence="2 3" key="1">
    <citation type="submission" date="2018-07" db="EMBL/GenBank/DDBJ databases">
        <title>Freshwater and sediment microbial communities from various areas in North America, analyzing microbe dynamics in response to fracking.</title>
        <authorList>
            <person name="Lamendella R."/>
        </authorList>
    </citation>
    <scope>NUCLEOTIDE SEQUENCE [LARGE SCALE GENOMIC DNA]</scope>
    <source>
        <strain evidence="2 3">160A</strain>
    </source>
</reference>
<proteinExistence type="predicted"/>
<keyword evidence="1" id="KW-0812">Transmembrane</keyword>
<protein>
    <submittedName>
        <fullName evidence="2">Uncharacterized protein</fullName>
    </submittedName>
</protein>
<dbReference type="OrthoDB" id="1123332at2"/>
<feature type="transmembrane region" description="Helical" evidence="1">
    <location>
        <begin position="99"/>
        <end position="121"/>
    </location>
</feature>
<dbReference type="EMBL" id="QPIZ01000035">
    <property type="protein sequence ID" value="RCW28840.1"/>
    <property type="molecule type" value="Genomic_DNA"/>
</dbReference>
<keyword evidence="1" id="KW-0472">Membrane</keyword>
<comment type="caution">
    <text evidence="2">The sequence shown here is derived from an EMBL/GenBank/DDBJ whole genome shotgun (WGS) entry which is preliminary data.</text>
</comment>
<keyword evidence="3" id="KW-1185">Reference proteome</keyword>
<keyword evidence="1" id="KW-1133">Transmembrane helix</keyword>
<gene>
    <name evidence="2" type="ORF">DFO77_13523</name>
</gene>
<name>A0A2T0WTI9_9BACT</name>
<dbReference type="RefSeq" id="WP_106154750.1">
    <property type="nucleotide sequence ID" value="NZ_PVTS01000028.1"/>
</dbReference>
<evidence type="ECO:0000256" key="1">
    <source>
        <dbReference type="SAM" id="Phobius"/>
    </source>
</evidence>
<evidence type="ECO:0000313" key="2">
    <source>
        <dbReference type="EMBL" id="RCW28840.1"/>
    </source>
</evidence>
<dbReference type="AlphaFoldDB" id="A0A2T0WTI9"/>
<evidence type="ECO:0000313" key="3">
    <source>
        <dbReference type="Proteomes" id="UP000252733"/>
    </source>
</evidence>
<organism evidence="2 3">
    <name type="scientific">Marinilabilia salmonicolor</name>
    <dbReference type="NCBI Taxonomy" id="989"/>
    <lineage>
        <taxon>Bacteria</taxon>
        <taxon>Pseudomonadati</taxon>
        <taxon>Bacteroidota</taxon>
        <taxon>Bacteroidia</taxon>
        <taxon>Marinilabiliales</taxon>
        <taxon>Marinilabiliaceae</taxon>
        <taxon>Marinilabilia</taxon>
    </lineage>
</organism>